<gene>
    <name evidence="2" type="ORF">Pfl04_26000</name>
</gene>
<evidence type="ECO:0000313" key="3">
    <source>
        <dbReference type="Proteomes" id="UP000653674"/>
    </source>
</evidence>
<feature type="region of interest" description="Disordered" evidence="1">
    <location>
        <begin position="1"/>
        <end position="56"/>
    </location>
</feature>
<reference evidence="2" key="1">
    <citation type="submission" date="2021-01" db="EMBL/GenBank/DDBJ databases">
        <title>Whole genome shotgun sequence of Planosporangium flavigriseum NBRC 105377.</title>
        <authorList>
            <person name="Komaki H."/>
            <person name="Tamura T."/>
        </authorList>
    </citation>
    <scope>NUCLEOTIDE SEQUENCE</scope>
    <source>
        <strain evidence="2">NBRC 105377</strain>
    </source>
</reference>
<dbReference type="AlphaFoldDB" id="A0A8J3LV78"/>
<name>A0A8J3LV78_9ACTN</name>
<evidence type="ECO:0000256" key="1">
    <source>
        <dbReference type="SAM" id="MobiDB-lite"/>
    </source>
</evidence>
<comment type="caution">
    <text evidence="2">The sequence shown here is derived from an EMBL/GenBank/DDBJ whole genome shotgun (WGS) entry which is preliminary data.</text>
</comment>
<dbReference type="EMBL" id="BONU01000015">
    <property type="protein sequence ID" value="GIG74196.1"/>
    <property type="molecule type" value="Genomic_DNA"/>
</dbReference>
<feature type="compositionally biased region" description="Basic and acidic residues" evidence="1">
    <location>
        <begin position="8"/>
        <end position="24"/>
    </location>
</feature>
<proteinExistence type="predicted"/>
<dbReference type="RefSeq" id="WP_168078538.1">
    <property type="nucleotide sequence ID" value="NZ_BAAAQJ010000004.1"/>
</dbReference>
<keyword evidence="3" id="KW-1185">Reference proteome</keyword>
<accession>A0A8J3LV78</accession>
<sequence>MTNIQQPEMRRSEHDPLVTDHAEETAQNALPPGKDDRALHKVPEDQRTPYEPPPKE</sequence>
<evidence type="ECO:0000313" key="2">
    <source>
        <dbReference type="EMBL" id="GIG74196.1"/>
    </source>
</evidence>
<organism evidence="2 3">
    <name type="scientific">Planosporangium flavigriseum</name>
    <dbReference type="NCBI Taxonomy" id="373681"/>
    <lineage>
        <taxon>Bacteria</taxon>
        <taxon>Bacillati</taxon>
        <taxon>Actinomycetota</taxon>
        <taxon>Actinomycetes</taxon>
        <taxon>Micromonosporales</taxon>
        <taxon>Micromonosporaceae</taxon>
        <taxon>Planosporangium</taxon>
    </lineage>
</organism>
<dbReference type="Proteomes" id="UP000653674">
    <property type="component" value="Unassembled WGS sequence"/>
</dbReference>
<feature type="compositionally biased region" description="Basic and acidic residues" evidence="1">
    <location>
        <begin position="33"/>
        <end position="56"/>
    </location>
</feature>
<protein>
    <submittedName>
        <fullName evidence="2">Uncharacterized protein</fullName>
    </submittedName>
</protein>